<evidence type="ECO:0000313" key="6">
    <source>
        <dbReference type="Proteomes" id="UP000018467"/>
    </source>
</evidence>
<dbReference type="SMART" id="SM00239">
    <property type="entry name" value="C2"/>
    <property type="match status" value="1"/>
</dbReference>
<evidence type="ECO:0000259" key="4">
    <source>
        <dbReference type="PROSITE" id="PS51412"/>
    </source>
</evidence>
<evidence type="ECO:0000256" key="1">
    <source>
        <dbReference type="ARBA" id="ARBA00022729"/>
    </source>
</evidence>
<accession>A0A3B1JGA0</accession>
<dbReference type="GO" id="GO:0016020">
    <property type="term" value="C:membrane"/>
    <property type="evidence" value="ECO:0007669"/>
    <property type="project" value="TreeGrafter"/>
</dbReference>
<dbReference type="GO" id="GO:0001913">
    <property type="term" value="P:T cell mediated cytotoxicity"/>
    <property type="evidence" value="ECO:0007669"/>
    <property type="project" value="TreeGrafter"/>
</dbReference>
<organism evidence="5 6">
    <name type="scientific">Astyanax mexicanus</name>
    <name type="common">Blind cave fish</name>
    <name type="synonym">Astyanax fasciatus mexicanus</name>
    <dbReference type="NCBI Taxonomy" id="7994"/>
    <lineage>
        <taxon>Eukaryota</taxon>
        <taxon>Metazoa</taxon>
        <taxon>Chordata</taxon>
        <taxon>Craniata</taxon>
        <taxon>Vertebrata</taxon>
        <taxon>Euteleostomi</taxon>
        <taxon>Actinopterygii</taxon>
        <taxon>Neopterygii</taxon>
        <taxon>Teleostei</taxon>
        <taxon>Ostariophysi</taxon>
        <taxon>Characiformes</taxon>
        <taxon>Characoidei</taxon>
        <taxon>Acestrorhamphidae</taxon>
        <taxon>Acestrorhamphinae</taxon>
        <taxon>Astyanax</taxon>
    </lineage>
</organism>
<sequence length="593" mass="66178">MLQAVLFWVVLAAVLPPPTCQSCFQGKAAQCQNAEFAPGSDLAGEGFDITKMQRKGAFVIDMSTWMTKKKTCTLCKNPYMEGKKQKLPRSVVDWRPSQKCSMKVSSSVYQTSESLLSSSTSSIDNNWKAGLGIDAVKGAGSLMLAGSNSKLAEYSMEKTKKDKFSFTSHSVSCGYYSYRVSSHPTLHPELRNELGRLPKKYDHETKHSFYKLIDTFGTHYITKVTLGGAVHAVTSIQQCQAALQGLSVDEVKMCLDVEASASVTGTNKATSEFHHCHRVEDKTLKKKSFSSSFTDRLTDVIGGHTENAELLFSADKDPAAYKEWLSSLPKHPEILSYSLDSLHELLPKKKPMREHLRNAIKDYILQRGLLKNCSKPCKAGIKTDPKEPCICSCHNNKGVNCDCCPTRRGLAQITVTAVRATGLHGDYLKETDGYVKIFRNGETFLGETPVIQKQNSPTWNWDFNLDIKDLSDFSSVRIEVWDRDNKWDDDLLGACEVQLTAGVRDDFCSLNHGVLHYKLQVTCIPSLSGSLCSEYVPSPISPELEKLYFSRHARRIPADMLLEMGVLLDERIFSFNQSHQFNSGLKTDKDIIL</sequence>
<dbReference type="Bgee" id="ENSAMXG00000041068">
    <property type="expression patterns" value="Expressed in pharyngeal gill"/>
</dbReference>
<dbReference type="Gene3D" id="2.60.40.150">
    <property type="entry name" value="C2 domain"/>
    <property type="match status" value="1"/>
</dbReference>
<dbReference type="Pfam" id="PF01823">
    <property type="entry name" value="MACPF"/>
    <property type="match status" value="1"/>
</dbReference>
<evidence type="ECO:0000256" key="2">
    <source>
        <dbReference type="SAM" id="SignalP"/>
    </source>
</evidence>
<dbReference type="STRING" id="7994.ENSAMXP00000041343"/>
<dbReference type="PANTHER" id="PTHR46096">
    <property type="entry name" value="PERFORIN-1"/>
    <property type="match status" value="1"/>
</dbReference>
<dbReference type="GO" id="GO:0001771">
    <property type="term" value="P:immunological synapse formation"/>
    <property type="evidence" value="ECO:0007669"/>
    <property type="project" value="TreeGrafter"/>
</dbReference>
<dbReference type="AlphaFoldDB" id="A0A3B1JGA0"/>
<protein>
    <submittedName>
        <fullName evidence="5">Perforin 1.9</fullName>
    </submittedName>
</protein>
<dbReference type="PROSITE" id="PS51412">
    <property type="entry name" value="MACPF_2"/>
    <property type="match status" value="1"/>
</dbReference>
<dbReference type="Ensembl" id="ENSAMXT00000052647.1">
    <property type="protein sequence ID" value="ENSAMXP00000041343.1"/>
    <property type="gene ID" value="ENSAMXG00000041068.1"/>
</dbReference>
<evidence type="ECO:0000259" key="3">
    <source>
        <dbReference type="PROSITE" id="PS50004"/>
    </source>
</evidence>
<dbReference type="InterPro" id="IPR000008">
    <property type="entry name" value="C2_dom"/>
</dbReference>
<dbReference type="PROSITE" id="PS50004">
    <property type="entry name" value="C2"/>
    <property type="match status" value="1"/>
</dbReference>
<name>A0A3B1JGA0_ASTMX</name>
<dbReference type="SUPFAM" id="SSF49562">
    <property type="entry name" value="C2 domain (Calcium/lipid-binding domain, CaLB)"/>
    <property type="match status" value="1"/>
</dbReference>
<dbReference type="Proteomes" id="UP000018467">
    <property type="component" value="Unassembled WGS sequence"/>
</dbReference>
<dbReference type="FunCoup" id="A0A3B1JGA0">
    <property type="interactions" value="219"/>
</dbReference>
<dbReference type="InterPro" id="IPR020864">
    <property type="entry name" value="MACPF"/>
</dbReference>
<dbReference type="InterPro" id="IPR035892">
    <property type="entry name" value="C2_domain_sf"/>
</dbReference>
<dbReference type="Pfam" id="PF00168">
    <property type="entry name" value="C2"/>
    <property type="match status" value="1"/>
</dbReference>
<reference evidence="6" key="2">
    <citation type="journal article" date="2014" name="Nat. Commun.">
        <title>The cavefish genome reveals candidate genes for eye loss.</title>
        <authorList>
            <person name="McGaugh S.E."/>
            <person name="Gross J.B."/>
            <person name="Aken B."/>
            <person name="Blin M."/>
            <person name="Borowsky R."/>
            <person name="Chalopin D."/>
            <person name="Hinaux H."/>
            <person name="Jeffery W.R."/>
            <person name="Keene A."/>
            <person name="Ma L."/>
            <person name="Minx P."/>
            <person name="Murphy D."/>
            <person name="O'Quin K.E."/>
            <person name="Retaux S."/>
            <person name="Rohner N."/>
            <person name="Searle S.M."/>
            <person name="Stahl B.A."/>
            <person name="Tabin C."/>
            <person name="Volff J.N."/>
            <person name="Yoshizawa M."/>
            <person name="Warren W.C."/>
        </authorList>
    </citation>
    <scope>NUCLEOTIDE SEQUENCE [LARGE SCALE GENOMIC DNA]</scope>
    <source>
        <strain evidence="6">female</strain>
    </source>
</reference>
<reference evidence="5" key="3">
    <citation type="submission" date="2025-08" db="UniProtKB">
        <authorList>
            <consortium name="Ensembl"/>
        </authorList>
    </citation>
    <scope>IDENTIFICATION</scope>
</reference>
<keyword evidence="6" id="KW-1185">Reference proteome</keyword>
<dbReference type="InterPro" id="IPR052784">
    <property type="entry name" value="Perforin-1_pore-forming"/>
</dbReference>
<dbReference type="GeneTree" id="ENSGT00940000164067"/>
<reference evidence="5" key="4">
    <citation type="submission" date="2025-09" db="UniProtKB">
        <authorList>
            <consortium name="Ensembl"/>
        </authorList>
    </citation>
    <scope>IDENTIFICATION</scope>
</reference>
<keyword evidence="1 2" id="KW-0732">Signal</keyword>
<dbReference type="SMART" id="SM00457">
    <property type="entry name" value="MACPF"/>
    <property type="match status" value="1"/>
</dbReference>
<feature type="chain" id="PRO_5017486721" evidence="2">
    <location>
        <begin position="21"/>
        <end position="593"/>
    </location>
</feature>
<dbReference type="GO" id="GO:0051607">
    <property type="term" value="P:defense response to virus"/>
    <property type="evidence" value="ECO:0007669"/>
    <property type="project" value="TreeGrafter"/>
</dbReference>
<proteinExistence type="predicted"/>
<evidence type="ECO:0000313" key="5">
    <source>
        <dbReference type="Ensembl" id="ENSAMXP00000041343.1"/>
    </source>
</evidence>
<feature type="domain" description="MACPF" evidence="4">
    <location>
        <begin position="27"/>
        <end position="371"/>
    </location>
</feature>
<dbReference type="GO" id="GO:0022829">
    <property type="term" value="F:wide pore channel activity"/>
    <property type="evidence" value="ECO:0007669"/>
    <property type="project" value="TreeGrafter"/>
</dbReference>
<dbReference type="PANTHER" id="PTHR46096:SF3">
    <property type="entry name" value="PERFORIN-1"/>
    <property type="match status" value="1"/>
</dbReference>
<dbReference type="InParanoid" id="A0A3B1JGA0"/>
<feature type="domain" description="C2" evidence="3">
    <location>
        <begin position="393"/>
        <end position="512"/>
    </location>
</feature>
<reference evidence="6" key="1">
    <citation type="submission" date="2013-03" db="EMBL/GenBank/DDBJ databases">
        <authorList>
            <person name="Jeffery W."/>
            <person name="Warren W."/>
            <person name="Wilson R.K."/>
        </authorList>
    </citation>
    <scope>NUCLEOTIDE SEQUENCE</scope>
    <source>
        <strain evidence="6">female</strain>
    </source>
</reference>
<feature type="signal peptide" evidence="2">
    <location>
        <begin position="1"/>
        <end position="20"/>
    </location>
</feature>